<keyword evidence="2" id="KW-1133">Transmembrane helix</keyword>
<feature type="compositionally biased region" description="Low complexity" evidence="1">
    <location>
        <begin position="1"/>
        <end position="16"/>
    </location>
</feature>
<feature type="transmembrane region" description="Helical" evidence="2">
    <location>
        <begin position="234"/>
        <end position="257"/>
    </location>
</feature>
<feature type="transmembrane region" description="Helical" evidence="2">
    <location>
        <begin position="48"/>
        <end position="70"/>
    </location>
</feature>
<accession>A0ABN7SQ43</accession>
<name>A0ABN7SQ43_OIKDI</name>
<reference evidence="3 4" key="1">
    <citation type="submission" date="2021-04" db="EMBL/GenBank/DDBJ databases">
        <authorList>
            <person name="Bliznina A."/>
        </authorList>
    </citation>
    <scope>NUCLEOTIDE SEQUENCE [LARGE SCALE GENOMIC DNA]</scope>
</reference>
<evidence type="ECO:0000313" key="4">
    <source>
        <dbReference type="Proteomes" id="UP001158576"/>
    </source>
</evidence>
<keyword evidence="2" id="KW-0812">Transmembrane</keyword>
<feature type="transmembrane region" description="Helical" evidence="2">
    <location>
        <begin position="145"/>
        <end position="170"/>
    </location>
</feature>
<sequence>MANSTTAITSTTSLPTVQEQEPSNLAEIYGSFLECDGNYHTGKPFQDVYSTIFVIAWVQLVPALLTILHYTSSIFAKGKHIICCCESWKKAKVIADDRTEVDEMESPPARYRKRGGPHEEEDDVRRGTRKRSKNRMCCIVFARNLLTAINYIIVFAAFVSCLLLIISYLRQQDTDRTVNSDDFALFRASVLVQFILSCLGIIYLLVMPCVMYFAPLPERGISVLMFNARINLQLAIYTSMIAWFVLSFVFTFFGFFYTYGSCGKLVADEV</sequence>
<dbReference type="Proteomes" id="UP001158576">
    <property type="component" value="Chromosome 1"/>
</dbReference>
<feature type="region of interest" description="Disordered" evidence="1">
    <location>
        <begin position="100"/>
        <end position="127"/>
    </location>
</feature>
<feature type="region of interest" description="Disordered" evidence="1">
    <location>
        <begin position="1"/>
        <end position="20"/>
    </location>
</feature>
<dbReference type="EMBL" id="OU015566">
    <property type="protein sequence ID" value="CAG5105254.1"/>
    <property type="molecule type" value="Genomic_DNA"/>
</dbReference>
<protein>
    <submittedName>
        <fullName evidence="3">Oidioi.mRNA.OKI2018_I69.chr1.g1965.t1.cds</fullName>
    </submittedName>
</protein>
<evidence type="ECO:0000313" key="3">
    <source>
        <dbReference type="EMBL" id="CAG5105254.1"/>
    </source>
</evidence>
<feature type="transmembrane region" description="Helical" evidence="2">
    <location>
        <begin position="190"/>
        <end position="213"/>
    </location>
</feature>
<keyword evidence="2" id="KW-0472">Membrane</keyword>
<keyword evidence="4" id="KW-1185">Reference proteome</keyword>
<evidence type="ECO:0000256" key="2">
    <source>
        <dbReference type="SAM" id="Phobius"/>
    </source>
</evidence>
<proteinExistence type="predicted"/>
<organism evidence="3 4">
    <name type="scientific">Oikopleura dioica</name>
    <name type="common">Tunicate</name>
    <dbReference type="NCBI Taxonomy" id="34765"/>
    <lineage>
        <taxon>Eukaryota</taxon>
        <taxon>Metazoa</taxon>
        <taxon>Chordata</taxon>
        <taxon>Tunicata</taxon>
        <taxon>Appendicularia</taxon>
        <taxon>Copelata</taxon>
        <taxon>Oikopleuridae</taxon>
        <taxon>Oikopleura</taxon>
    </lineage>
</organism>
<evidence type="ECO:0000256" key="1">
    <source>
        <dbReference type="SAM" id="MobiDB-lite"/>
    </source>
</evidence>
<gene>
    <name evidence="3" type="ORF">OKIOD_LOCUS10730</name>
</gene>